<proteinExistence type="predicted"/>
<gene>
    <name evidence="3" type="ORF">PQQ68_13080</name>
</gene>
<feature type="coiled-coil region" evidence="1">
    <location>
        <begin position="160"/>
        <end position="242"/>
    </location>
</feature>
<keyword evidence="4" id="KW-1185">Reference proteome</keyword>
<feature type="compositionally biased region" description="Low complexity" evidence="2">
    <location>
        <begin position="1"/>
        <end position="27"/>
    </location>
</feature>
<dbReference type="RefSeq" id="WP_408212389.1">
    <property type="nucleotide sequence ID" value="NZ_JAQQBZ010000007.1"/>
</dbReference>
<reference evidence="3 4" key="1">
    <citation type="journal article" date="2024" name="Chem. Sci.">
        <title>Discovery of megapolipeptins by genome mining of a Burkholderiales bacteria collection.</title>
        <authorList>
            <person name="Paulo B.S."/>
            <person name="Recchia M.J.J."/>
            <person name="Lee S."/>
            <person name="Fergusson C.H."/>
            <person name="Romanowski S.B."/>
            <person name="Hernandez A."/>
            <person name="Krull N."/>
            <person name="Liu D.Y."/>
            <person name="Cavanagh H."/>
            <person name="Bos A."/>
            <person name="Gray C.A."/>
            <person name="Murphy B.T."/>
            <person name="Linington R.G."/>
            <person name="Eustaquio A.S."/>
        </authorList>
    </citation>
    <scope>NUCLEOTIDE SEQUENCE [LARGE SCALE GENOMIC DNA]</scope>
    <source>
        <strain evidence="3 4">RL17-335-BIF-A</strain>
    </source>
</reference>
<evidence type="ECO:0000256" key="1">
    <source>
        <dbReference type="SAM" id="Coils"/>
    </source>
</evidence>
<organism evidence="3 4">
    <name type="scientific">Paraburkholderia dilworthii</name>
    <dbReference type="NCBI Taxonomy" id="948106"/>
    <lineage>
        <taxon>Bacteria</taxon>
        <taxon>Pseudomonadati</taxon>
        <taxon>Pseudomonadota</taxon>
        <taxon>Betaproteobacteria</taxon>
        <taxon>Burkholderiales</taxon>
        <taxon>Burkholderiaceae</taxon>
        <taxon>Paraburkholderia</taxon>
    </lineage>
</organism>
<dbReference type="Proteomes" id="UP001629367">
    <property type="component" value="Unassembled WGS sequence"/>
</dbReference>
<evidence type="ECO:0000313" key="3">
    <source>
        <dbReference type="EMBL" id="MFM0593956.1"/>
    </source>
</evidence>
<sequence length="245" mass="26418">MNVSTQAQAQSTQGAGPAATPGAVPAVFDTSAHGASDGEGHASGVSQDGSRPFMSNARFGVPAHYAIEPVGQLRADAIHRGVYKDDSGAAYIRQGTQAYPVKYDKDNGTWRVHRPDSPTKYAYPVKPDDSGSWHAHGEVGVPGGWRGGAPGGMSFGHHAIGQLQQQVQQLQLQRQDLLQQRQHLQDQLYQFPGPQHANRSPLELAFLQSALSAQLANINNQLHGVEQQLQQANQALQQLQNELQP</sequence>
<dbReference type="EMBL" id="JAQQBZ010000007">
    <property type="protein sequence ID" value="MFM0593956.1"/>
    <property type="molecule type" value="Genomic_DNA"/>
</dbReference>
<protein>
    <submittedName>
        <fullName evidence="3">Uncharacterized protein</fullName>
    </submittedName>
</protein>
<evidence type="ECO:0000313" key="4">
    <source>
        <dbReference type="Proteomes" id="UP001629367"/>
    </source>
</evidence>
<comment type="caution">
    <text evidence="3">The sequence shown here is derived from an EMBL/GenBank/DDBJ whole genome shotgun (WGS) entry which is preliminary data.</text>
</comment>
<accession>A0ABW9D750</accession>
<evidence type="ECO:0000256" key="2">
    <source>
        <dbReference type="SAM" id="MobiDB-lite"/>
    </source>
</evidence>
<keyword evidence="1" id="KW-0175">Coiled coil</keyword>
<name>A0ABW9D750_9BURK</name>
<feature type="region of interest" description="Disordered" evidence="2">
    <location>
        <begin position="1"/>
        <end position="53"/>
    </location>
</feature>